<comment type="subcellular location">
    <subcellularLocation>
        <location evidence="8">Endomembrane system</location>
        <topology evidence="8">Single-pass type IV membrane protein</topology>
    </subcellularLocation>
</comment>
<evidence type="ECO:0000256" key="7">
    <source>
        <dbReference type="ARBA" id="ARBA00037493"/>
    </source>
</evidence>
<dbReference type="SUPFAM" id="SSF64356">
    <property type="entry name" value="SNARE-like"/>
    <property type="match status" value="1"/>
</dbReference>
<evidence type="ECO:0000256" key="1">
    <source>
        <dbReference type="ARBA" id="ARBA00008025"/>
    </source>
</evidence>
<comment type="caution">
    <text evidence="13">The sequence shown here is derived from an EMBL/GenBank/DDBJ whole genome shotgun (WGS) entry which is preliminary data.</text>
</comment>
<dbReference type="Pfam" id="PF13774">
    <property type="entry name" value="Longin"/>
    <property type="match status" value="1"/>
</dbReference>
<feature type="transmembrane region" description="Helical" evidence="10">
    <location>
        <begin position="192"/>
        <end position="216"/>
    </location>
</feature>
<evidence type="ECO:0000256" key="5">
    <source>
        <dbReference type="ARBA" id="ARBA00022989"/>
    </source>
</evidence>
<sequence length="219" mass="24935">MSQNIEYVLIARGPVVQAEAWSSGVGGNANLVALKIAEKLGQEDTRVSYTQDRHMFHCLVRDGLTFLVMAEESFGRRIPFALLEDVKNRFLASYGAAREAVAYEYQTEFAPVLAERMQFYGTNPQADTLNRVKGDLVEVKHIMIENIEKVLERGEKLDLLVDKTDNLQETAFTFRREARRLRQKLWWKNARMWGVISAVVALLIYFILAVSCGATLRNC</sequence>
<dbReference type="InterPro" id="IPR010908">
    <property type="entry name" value="Longin_dom"/>
</dbReference>
<keyword evidence="3 10" id="KW-0812">Transmembrane</keyword>
<keyword evidence="5 10" id="KW-1133">Transmembrane helix</keyword>
<comment type="function">
    <text evidence="7">Involved in the targeting and/or fusion of transport vesicles to their target membrane.</text>
</comment>
<dbReference type="CDD" id="cd14824">
    <property type="entry name" value="Longin"/>
    <property type="match status" value="1"/>
</dbReference>
<dbReference type="InterPro" id="IPR051097">
    <property type="entry name" value="Synaptobrevin-like_transport"/>
</dbReference>
<comment type="similarity">
    <text evidence="1">Belongs to the synaptobrevin family.</text>
</comment>
<dbReference type="PANTHER" id="PTHR21136">
    <property type="entry name" value="SNARE PROTEINS"/>
    <property type="match status" value="1"/>
</dbReference>
<evidence type="ECO:0000256" key="2">
    <source>
        <dbReference type="ARBA" id="ARBA00022448"/>
    </source>
</evidence>
<proteinExistence type="inferred from homology"/>
<evidence type="ECO:0000256" key="3">
    <source>
        <dbReference type="ARBA" id="ARBA00022692"/>
    </source>
</evidence>
<dbReference type="CDD" id="cd15843">
    <property type="entry name" value="R-SNARE"/>
    <property type="match status" value="1"/>
</dbReference>
<evidence type="ECO:0000256" key="6">
    <source>
        <dbReference type="ARBA" id="ARBA00023136"/>
    </source>
</evidence>
<name>A0ABQ7GGF7_DUNSA</name>
<dbReference type="EMBL" id="MU069798">
    <property type="protein sequence ID" value="KAF5833666.1"/>
    <property type="molecule type" value="Genomic_DNA"/>
</dbReference>
<evidence type="ECO:0000256" key="10">
    <source>
        <dbReference type="SAM" id="Phobius"/>
    </source>
</evidence>
<keyword evidence="4" id="KW-0653">Protein transport</keyword>
<dbReference type="PROSITE" id="PS50859">
    <property type="entry name" value="LONGIN"/>
    <property type="match status" value="1"/>
</dbReference>
<reference evidence="13" key="1">
    <citation type="submission" date="2017-08" db="EMBL/GenBank/DDBJ databases">
        <authorList>
            <person name="Polle J.E."/>
            <person name="Barry K."/>
            <person name="Cushman J."/>
            <person name="Schmutz J."/>
            <person name="Tran D."/>
            <person name="Hathwaick L.T."/>
            <person name="Yim W.C."/>
            <person name="Jenkins J."/>
            <person name="Mckie-Krisberg Z.M."/>
            <person name="Prochnik S."/>
            <person name="Lindquist E."/>
            <person name="Dockter R.B."/>
            <person name="Adam C."/>
            <person name="Molina H."/>
            <person name="Bunkerborg J."/>
            <person name="Jin E."/>
            <person name="Buchheim M."/>
            <person name="Magnuson J."/>
        </authorList>
    </citation>
    <scope>NUCLEOTIDE SEQUENCE</scope>
    <source>
        <strain evidence="13">CCAP 19/18</strain>
    </source>
</reference>
<evidence type="ECO:0000259" key="11">
    <source>
        <dbReference type="PROSITE" id="PS50859"/>
    </source>
</evidence>
<dbReference type="InterPro" id="IPR001388">
    <property type="entry name" value="Synaptobrevin-like"/>
</dbReference>
<protein>
    <submittedName>
        <fullName evidence="13">R-SNARE protein, VAMP71-family</fullName>
    </submittedName>
</protein>
<evidence type="ECO:0000313" key="14">
    <source>
        <dbReference type="Proteomes" id="UP000815325"/>
    </source>
</evidence>
<organism evidence="13 14">
    <name type="scientific">Dunaliella salina</name>
    <name type="common">Green alga</name>
    <name type="synonym">Protococcus salinus</name>
    <dbReference type="NCBI Taxonomy" id="3046"/>
    <lineage>
        <taxon>Eukaryota</taxon>
        <taxon>Viridiplantae</taxon>
        <taxon>Chlorophyta</taxon>
        <taxon>core chlorophytes</taxon>
        <taxon>Chlorophyceae</taxon>
        <taxon>CS clade</taxon>
        <taxon>Chlamydomonadales</taxon>
        <taxon>Dunaliellaceae</taxon>
        <taxon>Dunaliella</taxon>
    </lineage>
</organism>
<gene>
    <name evidence="13" type="ORF">DUNSADRAFT_9976</name>
</gene>
<feature type="domain" description="V-SNARE coiled-coil homology" evidence="12">
    <location>
        <begin position="128"/>
        <end position="188"/>
    </location>
</feature>
<evidence type="ECO:0000313" key="13">
    <source>
        <dbReference type="EMBL" id="KAF5833666.1"/>
    </source>
</evidence>
<dbReference type="PANTHER" id="PTHR21136:SF214">
    <property type="entry name" value="VESICLE-ASSOCIATED MEMBRANE PROTEIN 714"/>
    <property type="match status" value="1"/>
</dbReference>
<dbReference type="PROSITE" id="PS50892">
    <property type="entry name" value="V_SNARE"/>
    <property type="match status" value="1"/>
</dbReference>
<keyword evidence="6 10" id="KW-0472">Membrane</keyword>
<dbReference type="PROSITE" id="PS00417">
    <property type="entry name" value="SYNAPTOBREVIN"/>
    <property type="match status" value="1"/>
</dbReference>
<dbReference type="InterPro" id="IPR011012">
    <property type="entry name" value="Longin-like_dom_sf"/>
</dbReference>
<evidence type="ECO:0000256" key="9">
    <source>
        <dbReference type="PROSITE-ProRule" id="PRU00290"/>
    </source>
</evidence>
<evidence type="ECO:0000256" key="8">
    <source>
        <dbReference type="ARBA" id="ARBA00046280"/>
    </source>
</evidence>
<dbReference type="PRINTS" id="PR00219">
    <property type="entry name" value="SYNAPTOBREVN"/>
</dbReference>
<evidence type="ECO:0000259" key="12">
    <source>
        <dbReference type="PROSITE" id="PS50892"/>
    </source>
</evidence>
<dbReference type="SUPFAM" id="SSF58038">
    <property type="entry name" value="SNARE fusion complex"/>
    <property type="match status" value="1"/>
</dbReference>
<dbReference type="InterPro" id="IPR042855">
    <property type="entry name" value="V_SNARE_CC"/>
</dbReference>
<keyword evidence="9" id="KW-0175">Coiled coil</keyword>
<keyword evidence="14" id="KW-1185">Reference proteome</keyword>
<evidence type="ECO:0000256" key="4">
    <source>
        <dbReference type="ARBA" id="ARBA00022927"/>
    </source>
</evidence>
<dbReference type="Gene3D" id="1.20.5.110">
    <property type="match status" value="1"/>
</dbReference>
<feature type="domain" description="Longin" evidence="11">
    <location>
        <begin position="9"/>
        <end position="113"/>
    </location>
</feature>
<dbReference type="Proteomes" id="UP000815325">
    <property type="component" value="Unassembled WGS sequence"/>
</dbReference>
<dbReference type="Gene3D" id="3.30.450.50">
    <property type="entry name" value="Longin domain"/>
    <property type="match status" value="1"/>
</dbReference>
<accession>A0ABQ7GGF7</accession>
<dbReference type="SMART" id="SM01270">
    <property type="entry name" value="Longin"/>
    <property type="match status" value="1"/>
</dbReference>
<keyword evidence="2" id="KW-0813">Transport</keyword>
<dbReference type="Pfam" id="PF00957">
    <property type="entry name" value="Synaptobrevin"/>
    <property type="match status" value="1"/>
</dbReference>